<evidence type="ECO:0000256" key="8">
    <source>
        <dbReference type="ARBA" id="ARBA00039401"/>
    </source>
</evidence>
<dbReference type="CDD" id="cd00082">
    <property type="entry name" value="HisKA"/>
    <property type="match status" value="1"/>
</dbReference>
<name>A0A7Y9JQI4_9ACTN</name>
<dbReference type="SMART" id="SM00387">
    <property type="entry name" value="HATPase_c"/>
    <property type="match status" value="1"/>
</dbReference>
<feature type="region of interest" description="Disordered" evidence="9">
    <location>
        <begin position="1"/>
        <end position="22"/>
    </location>
</feature>
<dbReference type="PRINTS" id="PR00344">
    <property type="entry name" value="BCTRLSENSOR"/>
</dbReference>
<dbReference type="SMART" id="SM00388">
    <property type="entry name" value="HisKA"/>
    <property type="match status" value="1"/>
</dbReference>
<dbReference type="Gene3D" id="3.30.565.10">
    <property type="entry name" value="Histidine kinase-like ATPase, C-terminal domain"/>
    <property type="match status" value="1"/>
</dbReference>
<keyword evidence="6 11" id="KW-0418">Kinase</keyword>
<evidence type="ECO:0000256" key="4">
    <source>
        <dbReference type="ARBA" id="ARBA00022553"/>
    </source>
</evidence>
<dbReference type="InterPro" id="IPR003594">
    <property type="entry name" value="HATPase_dom"/>
</dbReference>
<evidence type="ECO:0000256" key="6">
    <source>
        <dbReference type="ARBA" id="ARBA00022777"/>
    </source>
</evidence>
<accession>A0A7Y9JQI4</accession>
<protein>
    <recommendedName>
        <fullName evidence="8">Sensor-like histidine kinase SenX3</fullName>
        <ecNumber evidence="3">2.7.13.3</ecNumber>
    </recommendedName>
</protein>
<evidence type="ECO:0000256" key="5">
    <source>
        <dbReference type="ARBA" id="ARBA00022679"/>
    </source>
</evidence>
<evidence type="ECO:0000313" key="12">
    <source>
        <dbReference type="Proteomes" id="UP000516957"/>
    </source>
</evidence>
<dbReference type="PANTHER" id="PTHR42878:SF15">
    <property type="entry name" value="BACTERIOPHYTOCHROME"/>
    <property type="match status" value="1"/>
</dbReference>
<dbReference type="InterPro" id="IPR029016">
    <property type="entry name" value="GAF-like_dom_sf"/>
</dbReference>
<dbReference type="GO" id="GO:0007234">
    <property type="term" value="P:osmosensory signaling via phosphorelay pathway"/>
    <property type="evidence" value="ECO:0007669"/>
    <property type="project" value="TreeGrafter"/>
</dbReference>
<dbReference type="EC" id="2.7.13.3" evidence="3"/>
<dbReference type="Gene3D" id="3.30.450.40">
    <property type="match status" value="1"/>
</dbReference>
<dbReference type="InterPro" id="IPR036890">
    <property type="entry name" value="HATPase_C_sf"/>
</dbReference>
<dbReference type="InterPro" id="IPR003661">
    <property type="entry name" value="HisK_dim/P_dom"/>
</dbReference>
<keyword evidence="4" id="KW-0597">Phosphoprotein</keyword>
<evidence type="ECO:0000256" key="9">
    <source>
        <dbReference type="SAM" id="MobiDB-lite"/>
    </source>
</evidence>
<feature type="domain" description="Histidine kinase" evidence="10">
    <location>
        <begin position="193"/>
        <end position="402"/>
    </location>
</feature>
<comment type="subcellular location">
    <subcellularLocation>
        <location evidence="2">Cell membrane</location>
    </subcellularLocation>
</comment>
<dbReference type="SUPFAM" id="SSF55781">
    <property type="entry name" value="GAF domain-like"/>
    <property type="match status" value="1"/>
</dbReference>
<gene>
    <name evidence="11" type="ORF">BKA08_002370</name>
</gene>
<evidence type="ECO:0000256" key="3">
    <source>
        <dbReference type="ARBA" id="ARBA00012438"/>
    </source>
</evidence>
<dbReference type="InterPro" id="IPR005467">
    <property type="entry name" value="His_kinase_dom"/>
</dbReference>
<dbReference type="GO" id="GO:0030295">
    <property type="term" value="F:protein kinase activator activity"/>
    <property type="evidence" value="ECO:0007669"/>
    <property type="project" value="TreeGrafter"/>
</dbReference>
<dbReference type="SUPFAM" id="SSF55874">
    <property type="entry name" value="ATPase domain of HSP90 chaperone/DNA topoisomerase II/histidine kinase"/>
    <property type="match status" value="1"/>
</dbReference>
<dbReference type="Gene3D" id="1.10.287.130">
    <property type="match status" value="1"/>
</dbReference>
<dbReference type="PANTHER" id="PTHR42878">
    <property type="entry name" value="TWO-COMPONENT HISTIDINE KINASE"/>
    <property type="match status" value="1"/>
</dbReference>
<keyword evidence="12" id="KW-1185">Reference proteome</keyword>
<dbReference type="GO" id="GO:0000155">
    <property type="term" value="F:phosphorelay sensor kinase activity"/>
    <property type="evidence" value="ECO:0007669"/>
    <property type="project" value="InterPro"/>
</dbReference>
<dbReference type="EMBL" id="JACCBE010000001">
    <property type="protein sequence ID" value="NYD58132.1"/>
    <property type="molecule type" value="Genomic_DNA"/>
</dbReference>
<dbReference type="Proteomes" id="UP000516957">
    <property type="component" value="Unassembled WGS sequence"/>
</dbReference>
<sequence>MAHERGTATADTGPRAGRSSLADAGTAKRALTALRTVSDADLADLLALAADLTGVEVAALAVADDDRFHYPVTVGTDPSAMASAEAMCRLARGVPGLVEVTDTTLDPDLRDSPLVTGEVASVRYYASVPLSTAAGDEVGRFSLFGSRPHHLDGEQRRVVSTLAVAANRILELRLRRLAPTQVPTADALAVAAQVSHDLQSPLATLTMSLGMLQGGGLDAATYASVLAMAVRSVERMSGMVEGTLRLHDLAHEPPRHEVVDLRDLVEQLVADEHDQWDRTGGSVDVGPLPRVVGDPAQVTLVLQNLLQNARKFARPGHPPEVAVRAAREGDRVRVTVRDTGVGIPVEHRSRVFDLFARSGEAQGHGIGLATVARIVHAHGGRCGVEDLPEGAGAALWFELPAA</sequence>
<reference evidence="11 12" key="1">
    <citation type="submission" date="2020-07" db="EMBL/GenBank/DDBJ databases">
        <title>Sequencing the genomes of 1000 actinobacteria strains.</title>
        <authorList>
            <person name="Klenk H.-P."/>
        </authorList>
    </citation>
    <scope>NUCLEOTIDE SEQUENCE [LARGE SCALE GENOMIC DNA]</scope>
    <source>
        <strain evidence="11 12">DSM 18965</strain>
    </source>
</reference>
<evidence type="ECO:0000256" key="2">
    <source>
        <dbReference type="ARBA" id="ARBA00004236"/>
    </source>
</evidence>
<keyword evidence="7" id="KW-0902">Two-component regulatory system</keyword>
<dbReference type="AlphaFoldDB" id="A0A7Y9JQI4"/>
<dbReference type="SUPFAM" id="SSF47384">
    <property type="entry name" value="Homodimeric domain of signal transducing histidine kinase"/>
    <property type="match status" value="1"/>
</dbReference>
<dbReference type="InterPro" id="IPR050351">
    <property type="entry name" value="BphY/WalK/GraS-like"/>
</dbReference>
<comment type="catalytic activity">
    <reaction evidence="1">
        <text>ATP + protein L-histidine = ADP + protein N-phospho-L-histidine.</text>
        <dbReference type="EC" id="2.7.13.3"/>
    </reaction>
</comment>
<dbReference type="RefSeq" id="WP_179615790.1">
    <property type="nucleotide sequence ID" value="NZ_CP059163.1"/>
</dbReference>
<dbReference type="InterPro" id="IPR004358">
    <property type="entry name" value="Sig_transdc_His_kin-like_C"/>
</dbReference>
<dbReference type="GO" id="GO:0000156">
    <property type="term" value="F:phosphorelay response regulator activity"/>
    <property type="evidence" value="ECO:0007669"/>
    <property type="project" value="TreeGrafter"/>
</dbReference>
<comment type="caution">
    <text evidence="11">The sequence shown here is derived from an EMBL/GenBank/DDBJ whole genome shotgun (WGS) entry which is preliminary data.</text>
</comment>
<keyword evidence="5" id="KW-0808">Transferase</keyword>
<evidence type="ECO:0000313" key="11">
    <source>
        <dbReference type="EMBL" id="NYD58132.1"/>
    </source>
</evidence>
<dbReference type="PROSITE" id="PS50109">
    <property type="entry name" value="HIS_KIN"/>
    <property type="match status" value="1"/>
</dbReference>
<dbReference type="Pfam" id="PF02518">
    <property type="entry name" value="HATPase_c"/>
    <property type="match status" value="1"/>
</dbReference>
<organism evidence="11 12">
    <name type="scientific">Nocardioides marinisabuli</name>
    <dbReference type="NCBI Taxonomy" id="419476"/>
    <lineage>
        <taxon>Bacteria</taxon>
        <taxon>Bacillati</taxon>
        <taxon>Actinomycetota</taxon>
        <taxon>Actinomycetes</taxon>
        <taxon>Propionibacteriales</taxon>
        <taxon>Nocardioidaceae</taxon>
        <taxon>Nocardioides</taxon>
    </lineage>
</organism>
<proteinExistence type="predicted"/>
<dbReference type="Pfam" id="PF00512">
    <property type="entry name" value="HisKA"/>
    <property type="match status" value="1"/>
</dbReference>
<evidence type="ECO:0000259" key="10">
    <source>
        <dbReference type="PROSITE" id="PS50109"/>
    </source>
</evidence>
<dbReference type="InterPro" id="IPR036097">
    <property type="entry name" value="HisK_dim/P_sf"/>
</dbReference>
<evidence type="ECO:0000256" key="1">
    <source>
        <dbReference type="ARBA" id="ARBA00000085"/>
    </source>
</evidence>
<dbReference type="GO" id="GO:0005886">
    <property type="term" value="C:plasma membrane"/>
    <property type="evidence" value="ECO:0007669"/>
    <property type="project" value="UniProtKB-SubCell"/>
</dbReference>
<evidence type="ECO:0000256" key="7">
    <source>
        <dbReference type="ARBA" id="ARBA00023012"/>
    </source>
</evidence>